<evidence type="ECO:0000256" key="3">
    <source>
        <dbReference type="ARBA" id="ARBA00022475"/>
    </source>
</evidence>
<reference evidence="7" key="2">
    <citation type="submission" date="2025-08" db="UniProtKB">
        <authorList>
            <consortium name="Ensembl"/>
        </authorList>
    </citation>
    <scope>IDENTIFICATION</scope>
    <source>
        <strain evidence="7">Hd-rR</strain>
    </source>
</reference>
<organism evidence="7 8">
    <name type="scientific">Oryzias latipes</name>
    <name type="common">Japanese rice fish</name>
    <name type="synonym">Japanese killifish</name>
    <dbReference type="NCBI Taxonomy" id="8090"/>
    <lineage>
        <taxon>Eukaryota</taxon>
        <taxon>Metazoa</taxon>
        <taxon>Chordata</taxon>
        <taxon>Craniata</taxon>
        <taxon>Vertebrata</taxon>
        <taxon>Euteleostomi</taxon>
        <taxon>Actinopterygii</taxon>
        <taxon>Neopterygii</taxon>
        <taxon>Teleostei</taxon>
        <taxon>Neoteleostei</taxon>
        <taxon>Acanthomorphata</taxon>
        <taxon>Ovalentaria</taxon>
        <taxon>Atherinomorphae</taxon>
        <taxon>Beloniformes</taxon>
        <taxon>Adrianichthyidae</taxon>
        <taxon>Oryziinae</taxon>
        <taxon>Oryzias</taxon>
    </lineage>
</organism>
<dbReference type="STRING" id="8090.ENSORLP00000045591"/>
<comment type="subcellular location">
    <subcellularLocation>
        <location evidence="1 6">Cell membrane</location>
        <topology evidence="1 6">Peripheral membrane protein</topology>
    </subcellularLocation>
    <subcellularLocation>
        <location evidence="6">Golgi apparatus membrane</location>
        <topology evidence="6">Peripheral membrane protein</topology>
    </subcellularLocation>
    <subcellularLocation>
        <location evidence="6">Membrane</location>
        <location evidence="6">Caveola</location>
        <topology evidence="6">Peripheral membrane protein</topology>
    </subcellularLocation>
</comment>
<dbReference type="InterPro" id="IPR001612">
    <property type="entry name" value="Caveolin"/>
</dbReference>
<keyword evidence="4 6" id="KW-0333">Golgi apparatus</keyword>
<evidence type="ECO:0000256" key="6">
    <source>
        <dbReference type="RuleBase" id="RU000680"/>
    </source>
</evidence>
<dbReference type="GO" id="GO:0000139">
    <property type="term" value="C:Golgi membrane"/>
    <property type="evidence" value="ECO:0007669"/>
    <property type="project" value="UniProtKB-SubCell"/>
</dbReference>
<dbReference type="GO" id="GO:0070836">
    <property type="term" value="P:caveola assembly"/>
    <property type="evidence" value="ECO:0000318"/>
    <property type="project" value="GO_Central"/>
</dbReference>
<evidence type="ECO:0000256" key="1">
    <source>
        <dbReference type="ARBA" id="ARBA00004202"/>
    </source>
</evidence>
<dbReference type="Pfam" id="PF01146">
    <property type="entry name" value="Caveolin"/>
    <property type="match status" value="1"/>
</dbReference>
<comment type="similarity">
    <text evidence="2 6">Belongs to the caveolin family.</text>
</comment>
<proteinExistence type="inferred from homology"/>
<keyword evidence="5 6" id="KW-0472">Membrane</keyword>
<dbReference type="Proteomes" id="UP000001038">
    <property type="component" value="Chromosome 5"/>
</dbReference>
<evidence type="ECO:0000256" key="4">
    <source>
        <dbReference type="ARBA" id="ARBA00023034"/>
    </source>
</evidence>
<evidence type="ECO:0000256" key="5">
    <source>
        <dbReference type="ARBA" id="ARBA00023136"/>
    </source>
</evidence>
<evidence type="ECO:0000313" key="8">
    <source>
        <dbReference type="Proteomes" id="UP000001038"/>
    </source>
</evidence>
<reference evidence="7 8" key="1">
    <citation type="journal article" date="2007" name="Nature">
        <title>The medaka draft genome and insights into vertebrate genome evolution.</title>
        <authorList>
            <person name="Kasahara M."/>
            <person name="Naruse K."/>
            <person name="Sasaki S."/>
            <person name="Nakatani Y."/>
            <person name="Qu W."/>
            <person name="Ahsan B."/>
            <person name="Yamada T."/>
            <person name="Nagayasu Y."/>
            <person name="Doi K."/>
            <person name="Kasai Y."/>
            <person name="Jindo T."/>
            <person name="Kobayashi D."/>
            <person name="Shimada A."/>
            <person name="Toyoda A."/>
            <person name="Kuroki Y."/>
            <person name="Fujiyama A."/>
            <person name="Sasaki T."/>
            <person name="Shimizu A."/>
            <person name="Asakawa S."/>
            <person name="Shimizu N."/>
            <person name="Hashimoto S."/>
            <person name="Yang J."/>
            <person name="Lee Y."/>
            <person name="Matsushima K."/>
            <person name="Sugano S."/>
            <person name="Sakaizumi M."/>
            <person name="Narita T."/>
            <person name="Ohishi K."/>
            <person name="Haga S."/>
            <person name="Ohta F."/>
            <person name="Nomoto H."/>
            <person name="Nogata K."/>
            <person name="Morishita T."/>
            <person name="Endo T."/>
            <person name="Shin-I T."/>
            <person name="Takeda H."/>
            <person name="Morishita S."/>
            <person name="Kohara Y."/>
        </authorList>
    </citation>
    <scope>NUCLEOTIDE SEQUENCE [LARGE SCALE GENOMIC DNA]</scope>
    <source>
        <strain evidence="7 8">Hd-rR</strain>
    </source>
</reference>
<comment type="function">
    <text evidence="6">May act as a scaffolding protein within caveolar membranes. Interacts directly with G-protein alpha subunits and can functionally regulate their activity.</text>
</comment>
<protein>
    <recommendedName>
        <fullName evidence="6">Caveolin</fullName>
    </recommendedName>
</protein>
<dbReference type="GO" id="GO:0005901">
    <property type="term" value="C:caveola"/>
    <property type="evidence" value="ECO:0007669"/>
    <property type="project" value="UniProtKB-SubCell"/>
</dbReference>
<dbReference type="Ensembl" id="ENSORLT00000042794.1">
    <property type="protein sequence ID" value="ENSORLP00000045591.1"/>
    <property type="gene ID" value="ENSORLG00000024169.1"/>
</dbReference>
<dbReference type="GO" id="GO:0060090">
    <property type="term" value="F:molecular adaptor activity"/>
    <property type="evidence" value="ECO:0000318"/>
    <property type="project" value="GO_Central"/>
</dbReference>
<dbReference type="PANTHER" id="PTHR10844:SF29">
    <property type="entry name" value="CAVEOLIN"/>
    <property type="match status" value="1"/>
</dbReference>
<keyword evidence="3 6" id="KW-1003">Cell membrane</keyword>
<accession>A0A3B3INR7</accession>
<evidence type="ECO:0000256" key="2">
    <source>
        <dbReference type="ARBA" id="ARBA00010988"/>
    </source>
</evidence>
<evidence type="ECO:0000313" key="7">
    <source>
        <dbReference type="Ensembl" id="ENSORLP00000045591.1"/>
    </source>
</evidence>
<sequence>MGVSNKATSSCGSSTEGLLWKSLRVDLLSEDMDFTQHDEMSPIHSRDPKTINSNLKITDHHFDRVWVWSHALFEVSRLVIMPCLQLLHIYMHWIKAVWASILNSVISPFFSSFGKCNVICSVLSLVWFSS</sequence>
<dbReference type="AlphaFoldDB" id="A0A3B3INR7"/>
<dbReference type="PANTHER" id="PTHR10844">
    <property type="entry name" value="CAVEOLIN"/>
    <property type="match status" value="1"/>
</dbReference>
<dbReference type="Bgee" id="ENSORLG00000024169">
    <property type="expression patterns" value="Expressed in bone element and 1 other cell type or tissue"/>
</dbReference>
<reference evidence="7" key="3">
    <citation type="submission" date="2025-09" db="UniProtKB">
        <authorList>
            <consortium name="Ensembl"/>
        </authorList>
    </citation>
    <scope>IDENTIFICATION</scope>
    <source>
        <strain evidence="7">Hd-rR</strain>
    </source>
</reference>
<dbReference type="GO" id="GO:0051480">
    <property type="term" value="P:regulation of cytosolic calcium ion concentration"/>
    <property type="evidence" value="ECO:0000318"/>
    <property type="project" value="GO_Central"/>
</dbReference>
<name>A0A3B3INR7_ORYLA</name>
<keyword evidence="8" id="KW-1185">Reference proteome</keyword>
<dbReference type="InParanoid" id="A0A3B3INR7"/>
<dbReference type="GO" id="GO:0030154">
    <property type="term" value="P:cell differentiation"/>
    <property type="evidence" value="ECO:0000318"/>
    <property type="project" value="GO_Central"/>
</dbReference>